<comment type="caution">
    <text evidence="6">The sequence shown here is derived from an EMBL/GenBank/DDBJ whole genome shotgun (WGS) entry which is preliminary data.</text>
</comment>
<dbReference type="OrthoDB" id="15077at2"/>
<dbReference type="AlphaFoldDB" id="A0A5C8NLW5"/>
<evidence type="ECO:0000256" key="2">
    <source>
        <dbReference type="ARBA" id="ARBA00006472"/>
    </source>
</evidence>
<dbReference type="InterPro" id="IPR001533">
    <property type="entry name" value="Pterin_deHydtase"/>
</dbReference>
<evidence type="ECO:0000256" key="1">
    <source>
        <dbReference type="ARBA" id="ARBA00001554"/>
    </source>
</evidence>
<comment type="similarity">
    <text evidence="2">Belongs to the pterin-4-alpha-carbinolamine dehydratase family.</text>
</comment>
<keyword evidence="5 6" id="KW-0456">Lyase</keyword>
<dbReference type="EC" id="4.2.1.96" evidence="3"/>
<reference evidence="6 7" key="1">
    <citation type="submission" date="2019-06" db="EMBL/GenBank/DDBJ databases">
        <title>Aeromicrobium sp. nov., isolated from a maize field.</title>
        <authorList>
            <person name="Lin S.-Y."/>
            <person name="Tsai C.-F."/>
            <person name="Young C.-C."/>
        </authorList>
    </citation>
    <scope>NUCLEOTIDE SEQUENCE [LARGE SCALE GENOMIC DNA]</scope>
    <source>
        <strain evidence="6 7">CC-CFT486</strain>
    </source>
</reference>
<dbReference type="InterPro" id="IPR036428">
    <property type="entry name" value="PCD_sf"/>
</dbReference>
<name>A0A5C8NLW5_9ACTN</name>
<dbReference type="PANTHER" id="PTHR12599:SF0">
    <property type="entry name" value="PTERIN-4-ALPHA-CARBINOLAMINE DEHYDRATASE"/>
    <property type="match status" value="1"/>
</dbReference>
<dbReference type="PANTHER" id="PTHR12599">
    <property type="entry name" value="PTERIN-4-ALPHA-CARBINOLAMINE DEHYDRATASE"/>
    <property type="match status" value="1"/>
</dbReference>
<sequence>MTDVPEGWTEDGDAITKRFEFADFAAAIAFMNRAAGPIDEMNHHPEWTNVYNRVDVRLTSHDTGAVTDRDLRLAGVLDELAQQS</sequence>
<dbReference type="Gene3D" id="3.30.1360.20">
    <property type="entry name" value="Transcriptional coactivator/pterin dehydratase"/>
    <property type="match status" value="1"/>
</dbReference>
<evidence type="ECO:0000256" key="5">
    <source>
        <dbReference type="ARBA" id="ARBA00023239"/>
    </source>
</evidence>
<proteinExistence type="inferred from homology"/>
<dbReference type="GO" id="GO:0008124">
    <property type="term" value="F:4-alpha-hydroxytetrahydrobiopterin dehydratase activity"/>
    <property type="evidence" value="ECO:0007669"/>
    <property type="project" value="UniProtKB-EC"/>
</dbReference>
<dbReference type="SUPFAM" id="SSF55248">
    <property type="entry name" value="PCD-like"/>
    <property type="match status" value="1"/>
</dbReference>
<evidence type="ECO:0000313" key="7">
    <source>
        <dbReference type="Proteomes" id="UP000321571"/>
    </source>
</evidence>
<evidence type="ECO:0000256" key="4">
    <source>
        <dbReference type="ARBA" id="ARBA00021735"/>
    </source>
</evidence>
<dbReference type="Proteomes" id="UP000321571">
    <property type="component" value="Unassembled WGS sequence"/>
</dbReference>
<evidence type="ECO:0000256" key="3">
    <source>
        <dbReference type="ARBA" id="ARBA00013252"/>
    </source>
</evidence>
<keyword evidence="7" id="KW-1185">Reference proteome</keyword>
<dbReference type="RefSeq" id="WP_147684371.1">
    <property type="nucleotide sequence ID" value="NZ_VDUX01000002.1"/>
</dbReference>
<accession>A0A5C8NLW5</accession>
<dbReference type="EMBL" id="VDUX01000002">
    <property type="protein sequence ID" value="TXL62057.1"/>
    <property type="molecule type" value="Genomic_DNA"/>
</dbReference>
<evidence type="ECO:0000313" key="6">
    <source>
        <dbReference type="EMBL" id="TXL62057.1"/>
    </source>
</evidence>
<comment type="catalytic activity">
    <reaction evidence="1">
        <text>(4aS,6R)-4a-hydroxy-L-erythro-5,6,7,8-tetrahydrobiopterin = (6R)-L-erythro-6,7-dihydrobiopterin + H2O</text>
        <dbReference type="Rhea" id="RHEA:11920"/>
        <dbReference type="ChEBI" id="CHEBI:15377"/>
        <dbReference type="ChEBI" id="CHEBI:15642"/>
        <dbReference type="ChEBI" id="CHEBI:43120"/>
        <dbReference type="EC" id="4.2.1.96"/>
    </reaction>
</comment>
<organism evidence="6 7">
    <name type="scientific">Aeromicrobium terrae</name>
    <dbReference type="NCBI Taxonomy" id="2498846"/>
    <lineage>
        <taxon>Bacteria</taxon>
        <taxon>Bacillati</taxon>
        <taxon>Actinomycetota</taxon>
        <taxon>Actinomycetes</taxon>
        <taxon>Propionibacteriales</taxon>
        <taxon>Nocardioidaceae</taxon>
        <taxon>Aeromicrobium</taxon>
    </lineage>
</organism>
<dbReference type="GO" id="GO:0006729">
    <property type="term" value="P:tetrahydrobiopterin biosynthetic process"/>
    <property type="evidence" value="ECO:0007669"/>
    <property type="project" value="InterPro"/>
</dbReference>
<dbReference type="NCBIfam" id="NF002017">
    <property type="entry name" value="PRK00823.1-2"/>
    <property type="match status" value="1"/>
</dbReference>
<gene>
    <name evidence="6" type="ORF">FHP06_04920</name>
</gene>
<dbReference type="Pfam" id="PF01329">
    <property type="entry name" value="Pterin_4a"/>
    <property type="match status" value="1"/>
</dbReference>
<protein>
    <recommendedName>
        <fullName evidence="4">Putative pterin-4-alpha-carbinolamine dehydratase</fullName>
        <ecNumber evidence="3">4.2.1.96</ecNumber>
    </recommendedName>
</protein>